<feature type="compositionally biased region" description="Basic and acidic residues" evidence="1">
    <location>
        <begin position="839"/>
        <end position="856"/>
    </location>
</feature>
<feature type="chain" id="PRO_5015519931" evidence="2">
    <location>
        <begin position="26"/>
        <end position="878"/>
    </location>
</feature>
<gene>
    <name evidence="3" type="ORF">M430DRAFT_56176</name>
</gene>
<dbReference type="Proteomes" id="UP000241818">
    <property type="component" value="Unassembled WGS sequence"/>
</dbReference>
<feature type="compositionally biased region" description="Acidic residues" evidence="1">
    <location>
        <begin position="805"/>
        <end position="838"/>
    </location>
</feature>
<protein>
    <submittedName>
        <fullName evidence="3">Uncharacterized protein</fullName>
    </submittedName>
</protein>
<feature type="compositionally biased region" description="Basic and acidic residues" evidence="1">
    <location>
        <begin position="782"/>
        <end position="804"/>
    </location>
</feature>
<dbReference type="EMBL" id="KZ679007">
    <property type="protein sequence ID" value="PSS25416.1"/>
    <property type="molecule type" value="Genomic_DNA"/>
</dbReference>
<dbReference type="InParanoid" id="A0A2T3BAS3"/>
<proteinExistence type="predicted"/>
<evidence type="ECO:0000256" key="2">
    <source>
        <dbReference type="SAM" id="SignalP"/>
    </source>
</evidence>
<feature type="region of interest" description="Disordered" evidence="1">
    <location>
        <begin position="782"/>
        <end position="878"/>
    </location>
</feature>
<dbReference type="OrthoDB" id="3508681at2759"/>
<reference evidence="3 4" key="1">
    <citation type="journal article" date="2018" name="New Phytol.">
        <title>Comparative genomics and transcriptomics depict ericoid mycorrhizal fungi as versatile saprotrophs and plant mutualists.</title>
        <authorList>
            <person name="Martino E."/>
            <person name="Morin E."/>
            <person name="Grelet G.A."/>
            <person name="Kuo A."/>
            <person name="Kohler A."/>
            <person name="Daghino S."/>
            <person name="Barry K.W."/>
            <person name="Cichocki N."/>
            <person name="Clum A."/>
            <person name="Dockter R.B."/>
            <person name="Hainaut M."/>
            <person name="Kuo R.C."/>
            <person name="LaButti K."/>
            <person name="Lindahl B.D."/>
            <person name="Lindquist E.A."/>
            <person name="Lipzen A."/>
            <person name="Khouja H.R."/>
            <person name="Magnuson J."/>
            <person name="Murat C."/>
            <person name="Ohm R.A."/>
            <person name="Singer S.W."/>
            <person name="Spatafora J.W."/>
            <person name="Wang M."/>
            <person name="Veneault-Fourrey C."/>
            <person name="Henrissat B."/>
            <person name="Grigoriev I.V."/>
            <person name="Martin F.M."/>
            <person name="Perotto S."/>
        </authorList>
    </citation>
    <scope>NUCLEOTIDE SEQUENCE [LARGE SCALE GENOMIC DNA]</scope>
    <source>
        <strain evidence="3 4">ATCC 22711</strain>
    </source>
</reference>
<feature type="signal peptide" evidence="2">
    <location>
        <begin position="1"/>
        <end position="25"/>
    </location>
</feature>
<evidence type="ECO:0000256" key="1">
    <source>
        <dbReference type="SAM" id="MobiDB-lite"/>
    </source>
</evidence>
<dbReference type="RefSeq" id="XP_024724015.1">
    <property type="nucleotide sequence ID" value="XM_024868592.1"/>
</dbReference>
<sequence length="878" mass="100255">MASYRWLFARAILPFVLLFAPTMMAQESPPITDISSIISMDDLRLPTWGDATLEPDIKDEEYFAFDTKNFDDSLVVVWYSLWTMLRQNETQWKELGEWKLFAHDWYNTKNFECALSMAECSGDRRLEGLQAIYPGLENRPLVRRIYFVSMMYMIFHNYANLIQTSFDRVKTNLVPMVPELVAGFTQQGNAHADRLCSIVKTVGEALIGLAIALTSTAVTVALAPVLLEAAELVQLVELGAKLGLHTALVIGQPALAVAVKEGMRKNVATGIPGFLYRLSQKLKPLQWSSNGVQFSYNWWGTIQSLPQMYYTQVTSVVQAAREEYGALDVEGGYGNGGWGRLCSQFEGDFASRNALNMDKLQIWIPGQFELIRSRIQRLYKEIYEGSIPFPGGPSLMAFMMSASPWTGEDSFLSDLRDTGKWQYNLERNFVKGIISKLLAKSYNYMVCTHDPKARAMCDAADKYSKPSSEWDERMTTLSKSRFCPLPDTDPNMICQVEKWYFAVTSQHDRAMNGLDSFEGFQLNRFKFKRKELFKESFDNYIRCGNNCTNLDWHKGPFSRDMTFAGIFHMPTCKSDNLRLMDFTQFWGWKAHPVCGDHHASETQGFLEAMNAGIHSDVYAHHYYYRSTDQLWKDRIPRQLEAMGLQPYDHFVAMCGAGIYLPGRLFVGQSNRRVPRSPQQGIHYRCKDVSEATAMMNQYEANKWFCVDSYIGKDIQDDTRAGRYHLPELPERRLLNYRQRCRKWRRRYLKPVDKEVIITKEKSEEKPNGTEIVITKEKSDGTEITITKDKSDGIEIDISKGKAENEPEGQAEPESDEDAEEKAEDESESEAEDQAEPESDEKAEGKAEDESKNKAEDQAEEDQEEAGKTAEEESSGQQK</sequence>
<keyword evidence="2" id="KW-0732">Signal</keyword>
<name>A0A2T3BAS3_AMORE</name>
<dbReference type="GeneID" id="36576673"/>
<evidence type="ECO:0000313" key="3">
    <source>
        <dbReference type="EMBL" id="PSS25416.1"/>
    </source>
</evidence>
<evidence type="ECO:0000313" key="4">
    <source>
        <dbReference type="Proteomes" id="UP000241818"/>
    </source>
</evidence>
<dbReference type="AlphaFoldDB" id="A0A2T3BAS3"/>
<accession>A0A2T3BAS3</accession>
<organism evidence="3 4">
    <name type="scientific">Amorphotheca resinae ATCC 22711</name>
    <dbReference type="NCBI Taxonomy" id="857342"/>
    <lineage>
        <taxon>Eukaryota</taxon>
        <taxon>Fungi</taxon>
        <taxon>Dikarya</taxon>
        <taxon>Ascomycota</taxon>
        <taxon>Pezizomycotina</taxon>
        <taxon>Leotiomycetes</taxon>
        <taxon>Helotiales</taxon>
        <taxon>Amorphothecaceae</taxon>
        <taxon>Amorphotheca</taxon>
    </lineage>
</organism>
<keyword evidence="4" id="KW-1185">Reference proteome</keyword>